<keyword evidence="4" id="KW-1185">Reference proteome</keyword>
<keyword evidence="1" id="KW-0812">Transmembrane</keyword>
<gene>
    <name evidence="3" type="ORF">C5L31_000820</name>
</gene>
<organism evidence="3 4">
    <name type="scientific">Secundilactobacillus malefermentans</name>
    <dbReference type="NCBI Taxonomy" id="176292"/>
    <lineage>
        <taxon>Bacteria</taxon>
        <taxon>Bacillati</taxon>
        <taxon>Bacillota</taxon>
        <taxon>Bacilli</taxon>
        <taxon>Lactobacillales</taxon>
        <taxon>Lactobacillaceae</taxon>
        <taxon>Secundilactobacillus</taxon>
    </lineage>
</organism>
<evidence type="ECO:0000313" key="4">
    <source>
        <dbReference type="Proteomes" id="UP000294854"/>
    </source>
</evidence>
<dbReference type="Proteomes" id="UP000294854">
    <property type="component" value="Unassembled WGS sequence"/>
</dbReference>
<protein>
    <recommendedName>
        <fullName evidence="2">Cell wall elongation regulator TseB-like domain-containing protein</fullName>
    </recommendedName>
</protein>
<keyword evidence="1" id="KW-1133">Transmembrane helix</keyword>
<dbReference type="InterPro" id="IPR041401">
    <property type="entry name" value="TseB-like_dom"/>
</dbReference>
<sequence>MRREVMKKPRSSYRRPIIIVLVVIIVLILSGLFILNRATAPNSRAQRQAISLSQKYAGLKSYSQVYWTNLHKTYYTVDGTNKQNQAVYVVVPKKGGNLRVLKQKNGLTRNQVLQRVWQNRNPKKVLRASISIFNEKPAWVVTYLSQQGKLCYETIQFSNGKVLQKIVNI</sequence>
<feature type="domain" description="Cell wall elongation regulator TseB-like" evidence="2">
    <location>
        <begin position="48"/>
        <end position="92"/>
    </location>
</feature>
<accession>A0A4R5NLZ6</accession>
<dbReference type="AlphaFoldDB" id="A0A4R5NLZ6"/>
<reference evidence="3 4" key="1">
    <citation type="journal article" date="2019" name="Appl. Microbiol. Biotechnol.">
        <title>Uncovering carbohydrate metabolism through a genotype-phenotype association study of 56 lactic acid bacteria genomes.</title>
        <authorList>
            <person name="Buron-Moles G."/>
            <person name="Chailyan A."/>
            <person name="Dolejs I."/>
            <person name="Forster J."/>
            <person name="Miks M.H."/>
        </authorList>
    </citation>
    <scope>NUCLEOTIDE SEQUENCE [LARGE SCALE GENOMIC DNA]</scope>
    <source>
        <strain evidence="3 4">ATCC 49373</strain>
    </source>
</reference>
<dbReference type="SUPFAM" id="SSF54403">
    <property type="entry name" value="Cystatin/monellin"/>
    <property type="match status" value="2"/>
</dbReference>
<feature type="transmembrane region" description="Helical" evidence="1">
    <location>
        <begin position="12"/>
        <end position="35"/>
    </location>
</feature>
<dbReference type="Gene3D" id="3.10.450.40">
    <property type="match status" value="2"/>
</dbReference>
<name>A0A4R5NLZ6_9LACO</name>
<dbReference type="EMBL" id="PUFO01000061">
    <property type="protein sequence ID" value="TDG76207.1"/>
    <property type="molecule type" value="Genomic_DNA"/>
</dbReference>
<evidence type="ECO:0000259" key="2">
    <source>
        <dbReference type="Pfam" id="PF17881"/>
    </source>
</evidence>
<proteinExistence type="predicted"/>
<dbReference type="STRING" id="1122149.FD44_GL001928"/>
<comment type="caution">
    <text evidence="3">The sequence shown here is derived from an EMBL/GenBank/DDBJ whole genome shotgun (WGS) entry which is preliminary data.</text>
</comment>
<evidence type="ECO:0000256" key="1">
    <source>
        <dbReference type="SAM" id="Phobius"/>
    </source>
</evidence>
<evidence type="ECO:0000313" key="3">
    <source>
        <dbReference type="EMBL" id="TDG76207.1"/>
    </source>
</evidence>
<keyword evidence="1" id="KW-0472">Membrane</keyword>
<dbReference type="Pfam" id="PF17881">
    <property type="entry name" value="TseB"/>
    <property type="match status" value="1"/>
</dbReference>
<dbReference type="InterPro" id="IPR046350">
    <property type="entry name" value="Cystatin_sf"/>
</dbReference>